<evidence type="ECO:0000256" key="5">
    <source>
        <dbReference type="ARBA" id="ARBA00023242"/>
    </source>
</evidence>
<feature type="compositionally biased region" description="Low complexity" evidence="6">
    <location>
        <begin position="298"/>
        <end position="314"/>
    </location>
</feature>
<sequence length="853" mass="93727">MFYAHFVLAKKGPLARIWLAAHWDKKLTKAHVFETNIEKSVDGILQPKVKMALRTSGHLLLGVVRIYSRKAKYLLADCNEAFVKIKMAFRPGMVDLPEEHREAAVNAITLPEVFHDFDTTMPELNDVDIEAQFSLNQSRAEEITMREDYGNITLVSNDDGFGDMGFDTDAPDLMRHTSSLEPSMEQSNLLFSDGPGLDGVGGLDKEREPIPSTSGTQSSHHTPMEVDAPIRDDGFGTNLDQNIMSGGLFEGGLFDDAPMDVVPPVDQGLQEPSVQPPRSVRDSDDDDDMDHFGGPPSVGGHSHYSSASSRPPSALGTAPIESGPSELPPSVPEPSLEMVEEPPAVSPTLEQTTLLQNEEESFALAPVDASVLRGHSFVLGLTKTKRKRKLIVDEIKNISGEEMKNQLSDTTDIVTTLDLAPPTKRLMHWKETGGVEKLFALPARVIPARALSKNYQRHLILRCIGTEDFAMLGDADSLALEQPREVEEQPSIEPTPTKRGRKRKVVEDVSKTPLHHPEIELPGPPDDVLSSMLPPTPIAPPTPLQLSHMIPSSHDETEQVVMPPPPTPPPLYPNIPSIPPPPSVAYPGPSQTPLGYPGTPGPPSVGYPSSVGMYSSTPAPSTSLGYPGTPAPPTPLSHMEEMPHLQPDQVRSLLQEPETLGGLVPPMTPASTEELLGQMANNAPSHSTSLTQSDLESLQRIQQDLPLSTMDNMGYNQSQLQMANMGYDENISTQIPSGAMSERVQSPWHADYDFPPSAGPADEQMENETDEQFEERVLNKRAFQVFTQVRSKFQQTDKLYFSEMCLRHSRKHAAQKFYSLLVLKKFQVLELEQSGAYEEIHISRGPKFENPTL</sequence>
<accession>A0AAN7QJT2</accession>
<dbReference type="InterPro" id="IPR023093">
    <property type="entry name" value="ScpA-like_C"/>
</dbReference>
<dbReference type="Pfam" id="PF04825">
    <property type="entry name" value="Rad21_Rec8_N"/>
    <property type="match status" value="1"/>
</dbReference>
<evidence type="ECO:0008006" key="11">
    <source>
        <dbReference type="Google" id="ProtNLM"/>
    </source>
</evidence>
<evidence type="ECO:0000259" key="8">
    <source>
        <dbReference type="Pfam" id="PF04825"/>
    </source>
</evidence>
<evidence type="ECO:0000313" key="9">
    <source>
        <dbReference type="EMBL" id="KAK4881433.1"/>
    </source>
</evidence>
<dbReference type="PANTHER" id="PTHR12585">
    <property type="entry name" value="SCC1 / RAD21 FAMILY MEMBER"/>
    <property type="match status" value="1"/>
</dbReference>
<dbReference type="Gene3D" id="1.10.10.580">
    <property type="entry name" value="Structural maintenance of chromosome 1. Chain E"/>
    <property type="match status" value="1"/>
</dbReference>
<proteinExistence type="inferred from homology"/>
<dbReference type="InterPro" id="IPR039781">
    <property type="entry name" value="Rad21/Rec8-like"/>
</dbReference>
<dbReference type="GO" id="GO:0003682">
    <property type="term" value="F:chromatin binding"/>
    <property type="evidence" value="ECO:0007669"/>
    <property type="project" value="TreeGrafter"/>
</dbReference>
<feature type="region of interest" description="Disordered" evidence="6">
    <location>
        <begin position="194"/>
        <end position="239"/>
    </location>
</feature>
<comment type="similarity">
    <text evidence="3">Belongs to the rad21 family.</text>
</comment>
<keyword evidence="5" id="KW-0539">Nucleus</keyword>
<evidence type="ECO:0000256" key="6">
    <source>
        <dbReference type="SAM" id="MobiDB-lite"/>
    </source>
</evidence>
<protein>
    <recommendedName>
        <fullName evidence="11">Double-strand-break repair protein rad21 homolog</fullName>
    </recommendedName>
</protein>
<dbReference type="PANTHER" id="PTHR12585:SF69">
    <property type="entry name" value="FI11703P"/>
    <property type="match status" value="1"/>
</dbReference>
<dbReference type="GO" id="GO:0005634">
    <property type="term" value="C:nucleus"/>
    <property type="evidence" value="ECO:0007669"/>
    <property type="project" value="UniProtKB-SubCell"/>
</dbReference>
<name>A0AAN7QJT2_9COLE</name>
<feature type="domain" description="Rad21/Rec8-like protein N-terminal" evidence="8">
    <location>
        <begin position="1"/>
        <end position="102"/>
    </location>
</feature>
<evidence type="ECO:0000256" key="4">
    <source>
        <dbReference type="ARBA" id="ARBA00022454"/>
    </source>
</evidence>
<feature type="domain" description="Rad21/Rec8-like protein C-terminal eukaryotic" evidence="7">
    <location>
        <begin position="797"/>
        <end position="848"/>
    </location>
</feature>
<evidence type="ECO:0000256" key="2">
    <source>
        <dbReference type="ARBA" id="ARBA00004286"/>
    </source>
</evidence>
<evidence type="ECO:0000256" key="3">
    <source>
        <dbReference type="ARBA" id="ARBA00009870"/>
    </source>
</evidence>
<dbReference type="SUPFAM" id="SSF46785">
    <property type="entry name" value="Winged helix' DNA-binding domain"/>
    <property type="match status" value="1"/>
</dbReference>
<dbReference type="InterPro" id="IPR006910">
    <property type="entry name" value="Rad21_Rec8_N"/>
</dbReference>
<feature type="compositionally biased region" description="Basic and acidic residues" evidence="6">
    <location>
        <begin position="505"/>
        <end position="519"/>
    </location>
</feature>
<feature type="compositionally biased region" description="Basic and acidic residues" evidence="6">
    <location>
        <begin position="222"/>
        <end position="234"/>
    </location>
</feature>
<feature type="compositionally biased region" description="Polar residues" evidence="6">
    <location>
        <begin position="613"/>
        <end position="624"/>
    </location>
</feature>
<dbReference type="Pfam" id="PF04824">
    <property type="entry name" value="Rad21_Rec8"/>
    <property type="match status" value="1"/>
</dbReference>
<feature type="compositionally biased region" description="Low complexity" evidence="6">
    <location>
        <begin position="585"/>
        <end position="597"/>
    </location>
</feature>
<dbReference type="InterPro" id="IPR006909">
    <property type="entry name" value="Rad21/Rec8_C_eu"/>
</dbReference>
<dbReference type="AlphaFoldDB" id="A0AAN7QJT2"/>
<feature type="region of interest" description="Disordered" evidence="6">
    <location>
        <begin position="255"/>
        <end position="348"/>
    </location>
</feature>
<dbReference type="CDD" id="cd21792">
    <property type="entry name" value="Rad21_Rec8_M_NXP1-like"/>
    <property type="match status" value="1"/>
</dbReference>
<comment type="subcellular location">
    <subcellularLocation>
        <location evidence="2">Chromosome</location>
    </subcellularLocation>
    <subcellularLocation>
        <location evidence="1">Nucleus</location>
    </subcellularLocation>
</comment>
<feature type="compositionally biased region" description="Low complexity" evidence="6">
    <location>
        <begin position="255"/>
        <end position="266"/>
    </location>
</feature>
<feature type="compositionally biased region" description="Polar residues" evidence="6">
    <location>
        <begin position="211"/>
        <end position="221"/>
    </location>
</feature>
<feature type="compositionally biased region" description="Pro residues" evidence="6">
    <location>
        <begin position="562"/>
        <end position="584"/>
    </location>
</feature>
<dbReference type="Proteomes" id="UP001353858">
    <property type="component" value="Unassembled WGS sequence"/>
</dbReference>
<keyword evidence="4" id="KW-0158">Chromosome</keyword>
<evidence type="ECO:0000256" key="1">
    <source>
        <dbReference type="ARBA" id="ARBA00004123"/>
    </source>
</evidence>
<reference evidence="10" key="1">
    <citation type="submission" date="2023-01" db="EMBL/GenBank/DDBJ databases">
        <title>Key to firefly adult light organ development and bioluminescence: homeobox transcription factors regulate luciferase expression and transportation to peroxisome.</title>
        <authorList>
            <person name="Fu X."/>
        </authorList>
    </citation>
    <scope>NUCLEOTIDE SEQUENCE [LARGE SCALE GENOMIC DNA]</scope>
</reference>
<gene>
    <name evidence="9" type="ORF">RN001_004752</name>
</gene>
<keyword evidence="10" id="KW-1185">Reference proteome</keyword>
<organism evidence="9 10">
    <name type="scientific">Aquatica leii</name>
    <dbReference type="NCBI Taxonomy" id="1421715"/>
    <lineage>
        <taxon>Eukaryota</taxon>
        <taxon>Metazoa</taxon>
        <taxon>Ecdysozoa</taxon>
        <taxon>Arthropoda</taxon>
        <taxon>Hexapoda</taxon>
        <taxon>Insecta</taxon>
        <taxon>Pterygota</taxon>
        <taxon>Neoptera</taxon>
        <taxon>Endopterygota</taxon>
        <taxon>Coleoptera</taxon>
        <taxon>Polyphaga</taxon>
        <taxon>Elateriformia</taxon>
        <taxon>Elateroidea</taxon>
        <taxon>Lampyridae</taxon>
        <taxon>Luciolinae</taxon>
        <taxon>Aquatica</taxon>
    </lineage>
</organism>
<evidence type="ECO:0000259" key="7">
    <source>
        <dbReference type="Pfam" id="PF04824"/>
    </source>
</evidence>
<dbReference type="GO" id="GO:0008278">
    <property type="term" value="C:cohesin complex"/>
    <property type="evidence" value="ECO:0007669"/>
    <property type="project" value="InterPro"/>
</dbReference>
<comment type="caution">
    <text evidence="9">The sequence shown here is derived from an EMBL/GenBank/DDBJ whole genome shotgun (WGS) entry which is preliminary data.</text>
</comment>
<dbReference type="GO" id="GO:1990414">
    <property type="term" value="P:replication-born double-strand break repair via sister chromatid exchange"/>
    <property type="evidence" value="ECO:0007669"/>
    <property type="project" value="TreeGrafter"/>
</dbReference>
<evidence type="ECO:0000313" key="10">
    <source>
        <dbReference type="Proteomes" id="UP001353858"/>
    </source>
</evidence>
<dbReference type="InterPro" id="IPR036390">
    <property type="entry name" value="WH_DNA-bd_sf"/>
</dbReference>
<feature type="compositionally biased region" description="Low complexity" evidence="6">
    <location>
        <begin position="333"/>
        <end position="348"/>
    </location>
</feature>
<dbReference type="EMBL" id="JARPUR010000002">
    <property type="protein sequence ID" value="KAK4881433.1"/>
    <property type="molecule type" value="Genomic_DNA"/>
</dbReference>
<dbReference type="GO" id="GO:0007062">
    <property type="term" value="P:sister chromatid cohesion"/>
    <property type="evidence" value="ECO:0007669"/>
    <property type="project" value="InterPro"/>
</dbReference>
<feature type="compositionally biased region" description="Pro residues" evidence="6">
    <location>
        <begin position="534"/>
        <end position="543"/>
    </location>
</feature>
<feature type="region of interest" description="Disordered" evidence="6">
    <location>
        <begin position="480"/>
        <end position="634"/>
    </location>
</feature>
<dbReference type="InterPro" id="IPR049589">
    <property type="entry name" value="NXP1_M-like"/>
</dbReference>